<dbReference type="Proteomes" id="UP001187192">
    <property type="component" value="Unassembled WGS sequence"/>
</dbReference>
<feature type="coiled-coil region" evidence="1">
    <location>
        <begin position="20"/>
        <end position="47"/>
    </location>
</feature>
<protein>
    <submittedName>
        <fullName evidence="3">Uncharacterized protein</fullName>
    </submittedName>
</protein>
<proteinExistence type="predicted"/>
<evidence type="ECO:0000313" key="4">
    <source>
        <dbReference type="Proteomes" id="UP001187192"/>
    </source>
</evidence>
<keyword evidence="4" id="KW-1185">Reference proteome</keyword>
<gene>
    <name evidence="3" type="ORF">TIFTF001_036279</name>
</gene>
<evidence type="ECO:0000256" key="2">
    <source>
        <dbReference type="SAM" id="MobiDB-lite"/>
    </source>
</evidence>
<sequence length="87" mass="9331">MVSEPTPRPAAMPPHLCQEGRDAVNELAELRNQIAQLQQNIVTEVLAALRDNNPPPTPNVGPPPAQADISVFDDKDDDLAGNPFAPL</sequence>
<reference evidence="3" key="1">
    <citation type="submission" date="2023-07" db="EMBL/GenBank/DDBJ databases">
        <title>draft genome sequence of fig (Ficus carica).</title>
        <authorList>
            <person name="Takahashi T."/>
            <person name="Nishimura K."/>
        </authorList>
    </citation>
    <scope>NUCLEOTIDE SEQUENCE</scope>
</reference>
<dbReference type="AlphaFoldDB" id="A0AA88E4Y5"/>
<keyword evidence="1" id="KW-0175">Coiled coil</keyword>
<evidence type="ECO:0000313" key="3">
    <source>
        <dbReference type="EMBL" id="GMN67213.1"/>
    </source>
</evidence>
<accession>A0AA88E4Y5</accession>
<feature type="compositionally biased region" description="Pro residues" evidence="2">
    <location>
        <begin position="53"/>
        <end position="65"/>
    </location>
</feature>
<comment type="caution">
    <text evidence="3">The sequence shown here is derived from an EMBL/GenBank/DDBJ whole genome shotgun (WGS) entry which is preliminary data.</text>
</comment>
<name>A0AA88E4Y5_FICCA</name>
<dbReference type="EMBL" id="BTGU01000419">
    <property type="protein sequence ID" value="GMN67213.1"/>
    <property type="molecule type" value="Genomic_DNA"/>
</dbReference>
<feature type="region of interest" description="Disordered" evidence="2">
    <location>
        <begin position="49"/>
        <end position="87"/>
    </location>
</feature>
<organism evidence="3 4">
    <name type="scientific">Ficus carica</name>
    <name type="common">Common fig</name>
    <dbReference type="NCBI Taxonomy" id="3494"/>
    <lineage>
        <taxon>Eukaryota</taxon>
        <taxon>Viridiplantae</taxon>
        <taxon>Streptophyta</taxon>
        <taxon>Embryophyta</taxon>
        <taxon>Tracheophyta</taxon>
        <taxon>Spermatophyta</taxon>
        <taxon>Magnoliopsida</taxon>
        <taxon>eudicotyledons</taxon>
        <taxon>Gunneridae</taxon>
        <taxon>Pentapetalae</taxon>
        <taxon>rosids</taxon>
        <taxon>fabids</taxon>
        <taxon>Rosales</taxon>
        <taxon>Moraceae</taxon>
        <taxon>Ficeae</taxon>
        <taxon>Ficus</taxon>
    </lineage>
</organism>
<evidence type="ECO:0000256" key="1">
    <source>
        <dbReference type="SAM" id="Coils"/>
    </source>
</evidence>